<dbReference type="Pfam" id="PF12833">
    <property type="entry name" value="HTH_18"/>
    <property type="match status" value="1"/>
</dbReference>
<sequence length="325" mass="36236">MFDTIRDSNPDRMSSPPLPPPAAPIRTGERAAIFPHLSLNEIYRLNETQVLKGSTSHPMDIVLDGKADHVVYIFVLDGVIERHNTRLHLASIIPDGGAGAVINGPATLLKLSKGCRWLAFQIPLSVLRNHFGLWSGQFCFHEPRFATVADFRRHAVSSLYRTINFLLLRKREGEGSPLANSYEQLLIAQLYASAPHNLCLGDRSARQPCPKQLRRAEEFIRSNLYASITVDHIAGAAGCSTRTLQRIFRHFRDATPTQILSHYRIAEAHDLIIAGRARTVTDLASSLQFSNPARFAATYRDIYGQKPSIDIRAHLRTGAQRATTL</sequence>
<gene>
    <name evidence="6" type="ORF">C5750_10325</name>
</gene>
<dbReference type="GO" id="GO:0043565">
    <property type="term" value="F:sequence-specific DNA binding"/>
    <property type="evidence" value="ECO:0007669"/>
    <property type="project" value="InterPro"/>
</dbReference>
<evidence type="ECO:0000256" key="4">
    <source>
        <dbReference type="SAM" id="MobiDB-lite"/>
    </source>
</evidence>
<accession>A0A2S9JR27</accession>
<evidence type="ECO:0000256" key="2">
    <source>
        <dbReference type="ARBA" id="ARBA00023125"/>
    </source>
</evidence>
<evidence type="ECO:0000256" key="1">
    <source>
        <dbReference type="ARBA" id="ARBA00023015"/>
    </source>
</evidence>
<dbReference type="InterPro" id="IPR018062">
    <property type="entry name" value="HTH_AraC-typ_CS"/>
</dbReference>
<feature type="region of interest" description="Disordered" evidence="4">
    <location>
        <begin position="1"/>
        <end position="25"/>
    </location>
</feature>
<dbReference type="Gene3D" id="1.10.10.60">
    <property type="entry name" value="Homeodomain-like"/>
    <property type="match status" value="1"/>
</dbReference>
<evidence type="ECO:0000313" key="7">
    <source>
        <dbReference type="Proteomes" id="UP000238563"/>
    </source>
</evidence>
<dbReference type="RefSeq" id="WP_105733761.1">
    <property type="nucleotide sequence ID" value="NZ_PVBT01000002.1"/>
</dbReference>
<name>A0A2S9JR27_9HYPH</name>
<dbReference type="SUPFAM" id="SSF46689">
    <property type="entry name" value="Homeodomain-like"/>
    <property type="match status" value="1"/>
</dbReference>
<comment type="caution">
    <text evidence="6">The sequence shown here is derived from an EMBL/GenBank/DDBJ whole genome shotgun (WGS) entry which is preliminary data.</text>
</comment>
<protein>
    <recommendedName>
        <fullName evidence="5">HTH araC/xylS-type domain-containing protein</fullName>
    </recommendedName>
</protein>
<evidence type="ECO:0000313" key="6">
    <source>
        <dbReference type="EMBL" id="PRD55532.1"/>
    </source>
</evidence>
<keyword evidence="1" id="KW-0805">Transcription regulation</keyword>
<dbReference type="SMART" id="SM00342">
    <property type="entry name" value="HTH_ARAC"/>
    <property type="match status" value="1"/>
</dbReference>
<feature type="domain" description="HTH araC/xylS-type" evidence="5">
    <location>
        <begin position="214"/>
        <end position="313"/>
    </location>
</feature>
<keyword evidence="7" id="KW-1185">Reference proteome</keyword>
<keyword evidence="3" id="KW-0804">Transcription</keyword>
<dbReference type="InterPro" id="IPR009057">
    <property type="entry name" value="Homeodomain-like_sf"/>
</dbReference>
<dbReference type="InterPro" id="IPR050204">
    <property type="entry name" value="AraC_XylS_family_regulators"/>
</dbReference>
<dbReference type="EMBL" id="PVBT01000002">
    <property type="protein sequence ID" value="PRD55532.1"/>
    <property type="molecule type" value="Genomic_DNA"/>
</dbReference>
<dbReference type="PROSITE" id="PS01124">
    <property type="entry name" value="HTH_ARAC_FAMILY_2"/>
    <property type="match status" value="1"/>
</dbReference>
<dbReference type="AlphaFoldDB" id="A0A2S9JR27"/>
<evidence type="ECO:0000259" key="5">
    <source>
        <dbReference type="PROSITE" id="PS01124"/>
    </source>
</evidence>
<evidence type="ECO:0000256" key="3">
    <source>
        <dbReference type="ARBA" id="ARBA00023163"/>
    </source>
</evidence>
<reference evidence="6 7" key="1">
    <citation type="submission" date="2018-02" db="EMBL/GenBank/DDBJ databases">
        <title>The draft genome of Phyllobacterium myrsinacearum DSM5892.</title>
        <authorList>
            <person name="Li L."/>
            <person name="Liu L."/>
            <person name="Zhang X."/>
            <person name="Wang T."/>
        </authorList>
    </citation>
    <scope>NUCLEOTIDE SEQUENCE [LARGE SCALE GENOMIC DNA]</scope>
    <source>
        <strain evidence="6 7">DSM 5892</strain>
    </source>
</reference>
<dbReference type="PROSITE" id="PS00041">
    <property type="entry name" value="HTH_ARAC_FAMILY_1"/>
    <property type="match status" value="1"/>
</dbReference>
<organism evidence="6 7">
    <name type="scientific">Phyllobacterium myrsinacearum</name>
    <dbReference type="NCBI Taxonomy" id="28101"/>
    <lineage>
        <taxon>Bacteria</taxon>
        <taxon>Pseudomonadati</taxon>
        <taxon>Pseudomonadota</taxon>
        <taxon>Alphaproteobacteria</taxon>
        <taxon>Hyphomicrobiales</taxon>
        <taxon>Phyllobacteriaceae</taxon>
        <taxon>Phyllobacterium</taxon>
    </lineage>
</organism>
<dbReference type="Proteomes" id="UP000238563">
    <property type="component" value="Unassembled WGS sequence"/>
</dbReference>
<feature type="compositionally biased region" description="Basic and acidic residues" evidence="4">
    <location>
        <begin position="1"/>
        <end position="10"/>
    </location>
</feature>
<proteinExistence type="predicted"/>
<dbReference type="InterPro" id="IPR018060">
    <property type="entry name" value="HTH_AraC"/>
</dbReference>
<dbReference type="GO" id="GO:0003700">
    <property type="term" value="F:DNA-binding transcription factor activity"/>
    <property type="evidence" value="ECO:0007669"/>
    <property type="project" value="InterPro"/>
</dbReference>
<dbReference type="OrthoDB" id="7285481at2"/>
<dbReference type="PANTHER" id="PTHR46796">
    <property type="entry name" value="HTH-TYPE TRANSCRIPTIONAL ACTIVATOR RHAS-RELATED"/>
    <property type="match status" value="1"/>
</dbReference>
<keyword evidence="2" id="KW-0238">DNA-binding</keyword>